<reference evidence="2 3" key="1">
    <citation type="submission" date="2019-03" db="EMBL/GenBank/DDBJ databases">
        <title>Subsurface microbial communities from deep shales in Ohio and West Virginia, USA.</title>
        <authorList>
            <person name="Wrighton K."/>
        </authorList>
    </citation>
    <scope>NUCLEOTIDE SEQUENCE [LARGE SCALE GENOMIC DNA]</scope>
    <source>
        <strain evidence="2 3">MSL 6dP</strain>
    </source>
</reference>
<sequence>MLTGASLYSLSSSLKQINTLNSTHTKMKGQTNILKSEIELDGGRGLDVTRKKEEVSKLNSKIAKTSGMMGSVYNELGEKIEKINKEAKEEAKEKVEKINEEAEENTQETIEEDNEEIKENVNKNADEIENLNKEEQTAKSLKTTEKIVIYA</sequence>
<gene>
    <name evidence="2" type="ORF">C7959_11911</name>
</gene>
<keyword evidence="3" id="KW-1185">Reference proteome</keyword>
<dbReference type="Proteomes" id="UP000295832">
    <property type="component" value="Unassembled WGS sequence"/>
</dbReference>
<feature type="region of interest" description="Disordered" evidence="1">
    <location>
        <begin position="94"/>
        <end position="117"/>
    </location>
</feature>
<dbReference type="STRING" id="926561.GCA_000379025_00110"/>
<dbReference type="EMBL" id="SOEG01000019">
    <property type="protein sequence ID" value="TDX49190.1"/>
    <property type="molecule type" value="Genomic_DNA"/>
</dbReference>
<evidence type="ECO:0000256" key="1">
    <source>
        <dbReference type="SAM" id="MobiDB-lite"/>
    </source>
</evidence>
<protein>
    <submittedName>
        <fullName evidence="2">Uncharacterized protein</fullName>
    </submittedName>
</protein>
<evidence type="ECO:0000313" key="2">
    <source>
        <dbReference type="EMBL" id="TDX49190.1"/>
    </source>
</evidence>
<accession>A0A4R8GT22</accession>
<organism evidence="2 3">
    <name type="scientific">Orenia marismortui</name>
    <dbReference type="NCBI Taxonomy" id="46469"/>
    <lineage>
        <taxon>Bacteria</taxon>
        <taxon>Bacillati</taxon>
        <taxon>Bacillota</taxon>
        <taxon>Clostridia</taxon>
        <taxon>Halanaerobiales</taxon>
        <taxon>Halobacteroidaceae</taxon>
        <taxon>Orenia</taxon>
    </lineage>
</organism>
<dbReference type="AlphaFoldDB" id="A0A4R8GT22"/>
<proteinExistence type="predicted"/>
<comment type="caution">
    <text evidence="2">The sequence shown here is derived from an EMBL/GenBank/DDBJ whole genome shotgun (WGS) entry which is preliminary data.</text>
</comment>
<dbReference type="RefSeq" id="WP_134117373.1">
    <property type="nucleotide sequence ID" value="NZ_SOEG01000019.1"/>
</dbReference>
<name>A0A4R8GT22_9FIRM</name>
<evidence type="ECO:0000313" key="3">
    <source>
        <dbReference type="Proteomes" id="UP000295832"/>
    </source>
</evidence>
<feature type="compositionally biased region" description="Acidic residues" evidence="1">
    <location>
        <begin position="101"/>
        <end position="116"/>
    </location>
</feature>